<dbReference type="KEGG" id="hro:HELRODRAFT_87418"/>
<organism evidence="4 5">
    <name type="scientific">Helobdella robusta</name>
    <name type="common">Californian leech</name>
    <dbReference type="NCBI Taxonomy" id="6412"/>
    <lineage>
        <taxon>Eukaryota</taxon>
        <taxon>Metazoa</taxon>
        <taxon>Spiralia</taxon>
        <taxon>Lophotrochozoa</taxon>
        <taxon>Annelida</taxon>
        <taxon>Clitellata</taxon>
        <taxon>Hirudinea</taxon>
        <taxon>Rhynchobdellida</taxon>
        <taxon>Glossiphoniidae</taxon>
        <taxon>Helobdella</taxon>
    </lineage>
</organism>
<reference evidence="3 5" key="2">
    <citation type="journal article" date="2013" name="Nature">
        <title>Insights into bilaterian evolution from three spiralian genomes.</title>
        <authorList>
            <person name="Simakov O."/>
            <person name="Marletaz F."/>
            <person name="Cho S.J."/>
            <person name="Edsinger-Gonzales E."/>
            <person name="Havlak P."/>
            <person name="Hellsten U."/>
            <person name="Kuo D.H."/>
            <person name="Larsson T."/>
            <person name="Lv J."/>
            <person name="Arendt D."/>
            <person name="Savage R."/>
            <person name="Osoegawa K."/>
            <person name="de Jong P."/>
            <person name="Grimwood J."/>
            <person name="Chapman J.A."/>
            <person name="Shapiro H."/>
            <person name="Aerts A."/>
            <person name="Otillar R.P."/>
            <person name="Terry A.Y."/>
            <person name="Boore J.L."/>
            <person name="Grigoriev I.V."/>
            <person name="Lindberg D.R."/>
            <person name="Seaver E.C."/>
            <person name="Weisblat D.A."/>
            <person name="Putnam N.H."/>
            <person name="Rokhsar D.S."/>
        </authorList>
    </citation>
    <scope>NUCLEOTIDE SEQUENCE</scope>
</reference>
<evidence type="ECO:0000313" key="3">
    <source>
        <dbReference type="EMBL" id="ESN94919.1"/>
    </source>
</evidence>
<evidence type="ECO:0000313" key="5">
    <source>
        <dbReference type="Proteomes" id="UP000015101"/>
    </source>
</evidence>
<dbReference type="PROSITE" id="PS50214">
    <property type="entry name" value="DISINTEGRIN_2"/>
    <property type="match status" value="1"/>
</dbReference>
<dbReference type="EMBL" id="AMQM01007070">
    <property type="status" value="NOT_ANNOTATED_CDS"/>
    <property type="molecule type" value="Genomic_DNA"/>
</dbReference>
<reference evidence="5" key="1">
    <citation type="submission" date="2012-12" db="EMBL/GenBank/DDBJ databases">
        <authorList>
            <person name="Hellsten U."/>
            <person name="Grimwood J."/>
            <person name="Chapman J.A."/>
            <person name="Shapiro H."/>
            <person name="Aerts A."/>
            <person name="Otillar R.P."/>
            <person name="Terry A.Y."/>
            <person name="Boore J.L."/>
            <person name="Simakov O."/>
            <person name="Marletaz F."/>
            <person name="Cho S.-J."/>
            <person name="Edsinger-Gonzales E."/>
            <person name="Havlak P."/>
            <person name="Kuo D.-H."/>
            <person name="Larsson T."/>
            <person name="Lv J."/>
            <person name="Arendt D."/>
            <person name="Savage R."/>
            <person name="Osoegawa K."/>
            <person name="de Jong P."/>
            <person name="Lindberg D.R."/>
            <person name="Seaver E.C."/>
            <person name="Weisblat D.A."/>
            <person name="Putnam N.H."/>
            <person name="Grigoriev I.V."/>
            <person name="Rokhsar D.S."/>
        </authorList>
    </citation>
    <scope>NUCLEOTIDE SEQUENCE</scope>
</reference>
<dbReference type="HOGENOM" id="CLU_156099_0_0_1"/>
<evidence type="ECO:0000259" key="2">
    <source>
        <dbReference type="PROSITE" id="PS50214"/>
    </source>
</evidence>
<dbReference type="EMBL" id="KB097558">
    <property type="protein sequence ID" value="ESN94919.1"/>
    <property type="molecule type" value="Genomic_DNA"/>
</dbReference>
<dbReference type="Gene3D" id="4.10.70.10">
    <property type="entry name" value="Disintegrin domain"/>
    <property type="match status" value="1"/>
</dbReference>
<keyword evidence="5" id="KW-1185">Reference proteome</keyword>
<sequence>MFEETYDLHQCLFRRNPDFSELPARCGNGLIDKGEDCDCSEFPDAICSSHCCRNCKFIMDAECSTGLCCDLNTCLIKPVGSVCRPKQDECDLEDKCEGKSSLCRDFYNQDGSMCTVIN</sequence>
<dbReference type="EnsemblMetazoa" id="HelroT87418">
    <property type="protein sequence ID" value="HelroP87418"/>
    <property type="gene ID" value="HelroG87418"/>
</dbReference>
<dbReference type="PANTHER" id="PTHR11905">
    <property type="entry name" value="ADAM A DISINTEGRIN AND METALLOPROTEASE DOMAIN"/>
    <property type="match status" value="1"/>
</dbReference>
<feature type="domain" description="Disintegrin" evidence="2">
    <location>
        <begin position="23"/>
        <end position="110"/>
    </location>
</feature>
<protein>
    <recommendedName>
        <fullName evidence="2">Disintegrin domain-containing protein</fullName>
    </recommendedName>
</protein>
<dbReference type="Proteomes" id="UP000015101">
    <property type="component" value="Unassembled WGS sequence"/>
</dbReference>
<gene>
    <name evidence="4" type="primary">20216744</name>
    <name evidence="3" type="ORF">HELRODRAFT_87418</name>
</gene>
<dbReference type="RefSeq" id="XP_009026956.1">
    <property type="nucleotide sequence ID" value="XM_009028708.1"/>
</dbReference>
<dbReference type="SUPFAM" id="SSF57552">
    <property type="entry name" value="Blood coagulation inhibitor (disintegrin)"/>
    <property type="match status" value="1"/>
</dbReference>
<dbReference type="SMART" id="SM00050">
    <property type="entry name" value="DISIN"/>
    <property type="match status" value="1"/>
</dbReference>
<dbReference type="AlphaFoldDB" id="T1G6P7"/>
<dbReference type="InterPro" id="IPR036436">
    <property type="entry name" value="Disintegrin_dom_sf"/>
</dbReference>
<evidence type="ECO:0000256" key="1">
    <source>
        <dbReference type="PROSITE-ProRule" id="PRU00068"/>
    </source>
</evidence>
<dbReference type="Pfam" id="PF00200">
    <property type="entry name" value="Disintegrin"/>
    <property type="match status" value="1"/>
</dbReference>
<accession>T1G6P7</accession>
<dbReference type="PANTHER" id="PTHR11905:SF159">
    <property type="entry name" value="ADAM METALLOPROTEASE"/>
    <property type="match status" value="1"/>
</dbReference>
<proteinExistence type="predicted"/>
<keyword evidence="1" id="KW-1015">Disulfide bond</keyword>
<feature type="disulfide bond" evidence="1">
    <location>
        <begin position="83"/>
        <end position="103"/>
    </location>
</feature>
<dbReference type="InterPro" id="IPR001762">
    <property type="entry name" value="Disintegrin_dom"/>
</dbReference>
<dbReference type="InParanoid" id="T1G6P7"/>
<reference evidence="4" key="3">
    <citation type="submission" date="2015-06" db="UniProtKB">
        <authorList>
            <consortium name="EnsemblMetazoa"/>
        </authorList>
    </citation>
    <scope>IDENTIFICATION</scope>
</reference>
<dbReference type="eggNOG" id="KOG3607">
    <property type="taxonomic scope" value="Eukaryota"/>
</dbReference>
<name>T1G6P7_HELRO</name>
<dbReference type="GeneID" id="20216744"/>
<dbReference type="OrthoDB" id="2131567at2759"/>
<dbReference type="CTD" id="20216744"/>
<evidence type="ECO:0000313" key="4">
    <source>
        <dbReference type="EnsemblMetazoa" id="HelroP87418"/>
    </source>
</evidence>